<keyword evidence="2" id="KW-1185">Reference proteome</keyword>
<proteinExistence type="predicted"/>
<sequence>MWNVDRLMTPAAGAQLYDVAWYSFVMRSRWDAGGTATAGDADALGVGAGADAAVTGRVRSAERRVSPAPVVHPARTSAVAAASPATHRPRSTLCNFAPIRRIGGQMMARSAIRGIDFLQR</sequence>
<protein>
    <submittedName>
        <fullName evidence="1">Uncharacterized protein</fullName>
    </submittedName>
</protein>
<accession>A0ABP8U181</accession>
<dbReference type="EMBL" id="BAABHJ010000040">
    <property type="protein sequence ID" value="GAA4618683.1"/>
    <property type="molecule type" value="Genomic_DNA"/>
</dbReference>
<evidence type="ECO:0000313" key="1">
    <source>
        <dbReference type="EMBL" id="GAA4618683.1"/>
    </source>
</evidence>
<organism evidence="1 2">
    <name type="scientific">Actinoallomurus liliacearum</name>
    <dbReference type="NCBI Taxonomy" id="1080073"/>
    <lineage>
        <taxon>Bacteria</taxon>
        <taxon>Bacillati</taxon>
        <taxon>Actinomycetota</taxon>
        <taxon>Actinomycetes</taxon>
        <taxon>Streptosporangiales</taxon>
        <taxon>Thermomonosporaceae</taxon>
        <taxon>Actinoallomurus</taxon>
    </lineage>
</organism>
<comment type="caution">
    <text evidence="1">The sequence shown here is derived from an EMBL/GenBank/DDBJ whole genome shotgun (WGS) entry which is preliminary data.</text>
</comment>
<name>A0ABP8U181_9ACTN</name>
<evidence type="ECO:0000313" key="2">
    <source>
        <dbReference type="Proteomes" id="UP001500212"/>
    </source>
</evidence>
<dbReference type="Proteomes" id="UP001500212">
    <property type="component" value="Unassembled WGS sequence"/>
</dbReference>
<gene>
    <name evidence="1" type="ORF">GCM10023195_84150</name>
</gene>
<reference evidence="2" key="1">
    <citation type="journal article" date="2019" name="Int. J. Syst. Evol. Microbiol.">
        <title>The Global Catalogue of Microorganisms (GCM) 10K type strain sequencing project: providing services to taxonomists for standard genome sequencing and annotation.</title>
        <authorList>
            <consortium name="The Broad Institute Genomics Platform"/>
            <consortium name="The Broad Institute Genome Sequencing Center for Infectious Disease"/>
            <person name="Wu L."/>
            <person name="Ma J."/>
        </authorList>
    </citation>
    <scope>NUCLEOTIDE SEQUENCE [LARGE SCALE GENOMIC DNA]</scope>
    <source>
        <strain evidence="2">JCM 17938</strain>
    </source>
</reference>